<reference evidence="4" key="1">
    <citation type="journal article" date="2019" name="Int. J. Syst. Evol. Microbiol.">
        <title>The Global Catalogue of Microorganisms (GCM) 10K type strain sequencing project: providing services to taxonomists for standard genome sequencing and annotation.</title>
        <authorList>
            <consortium name="The Broad Institute Genomics Platform"/>
            <consortium name="The Broad Institute Genome Sequencing Center for Infectious Disease"/>
            <person name="Wu L."/>
            <person name="Ma J."/>
        </authorList>
    </citation>
    <scope>NUCLEOTIDE SEQUENCE [LARGE SCALE GENOMIC DNA]</scope>
    <source>
        <strain evidence="4">IBRC-M 10906</strain>
    </source>
</reference>
<feature type="transmembrane region" description="Helical" evidence="2">
    <location>
        <begin position="180"/>
        <end position="197"/>
    </location>
</feature>
<comment type="caution">
    <text evidence="3">The sequence shown here is derived from an EMBL/GenBank/DDBJ whole genome shotgun (WGS) entry which is preliminary data.</text>
</comment>
<evidence type="ECO:0000256" key="2">
    <source>
        <dbReference type="SAM" id="Phobius"/>
    </source>
</evidence>
<accession>A0ABW5WAE3</accession>
<feature type="transmembrane region" description="Helical" evidence="2">
    <location>
        <begin position="209"/>
        <end position="229"/>
    </location>
</feature>
<gene>
    <name evidence="3" type="ORF">ACFS2C_13740</name>
</gene>
<name>A0ABW5WAE3_9PSEU</name>
<sequence>MTSVGTTDRALTGLPSSAVWAVVGGGLSGLVATYWDDGWHTEIGRDDALIPPHILLYASIGVVGLVLAGWVLVALWGTRSLRATLATPGLALAVAAGVVTAGAAPADTAWHAAFGRDSVLWSPPHLLSVIGTAVLVVAVLLNAGRTGSRVSRIGLAVVLLGATEIVVLEYETDVPQFSQALYLPVLLAVGLGSSWIIRTLVVDRAAVTPTVLSCLALRLLILAPFAITGWTTPDVPIALLGLLVLDAPARWGRARWPAAGLAVTALQLVASASGISSVPVQPTLLASAIVVPGLAATLLAVSRRSLDELVRCSVCSRPHRCWQCRTPARTILGRARRSRPRRSTRTATGPARLRCGSPSSRARPVASGLLGGSSPGARGRS</sequence>
<evidence type="ECO:0008006" key="5">
    <source>
        <dbReference type="Google" id="ProtNLM"/>
    </source>
</evidence>
<feature type="compositionally biased region" description="Basic residues" evidence="1">
    <location>
        <begin position="334"/>
        <end position="344"/>
    </location>
</feature>
<protein>
    <recommendedName>
        <fullName evidence="5">Integral membrane protein</fullName>
    </recommendedName>
</protein>
<keyword evidence="2" id="KW-1133">Transmembrane helix</keyword>
<proteinExistence type="predicted"/>
<evidence type="ECO:0000313" key="3">
    <source>
        <dbReference type="EMBL" id="MFD2800461.1"/>
    </source>
</evidence>
<dbReference type="EMBL" id="JBHUOF010000016">
    <property type="protein sequence ID" value="MFD2800461.1"/>
    <property type="molecule type" value="Genomic_DNA"/>
</dbReference>
<keyword evidence="2" id="KW-0472">Membrane</keyword>
<feature type="region of interest" description="Disordered" evidence="1">
    <location>
        <begin position="333"/>
        <end position="381"/>
    </location>
</feature>
<keyword evidence="2" id="KW-0812">Transmembrane</keyword>
<evidence type="ECO:0000313" key="4">
    <source>
        <dbReference type="Proteomes" id="UP001597478"/>
    </source>
</evidence>
<evidence type="ECO:0000256" key="1">
    <source>
        <dbReference type="SAM" id="MobiDB-lite"/>
    </source>
</evidence>
<keyword evidence="4" id="KW-1185">Reference proteome</keyword>
<feature type="transmembrane region" description="Helical" evidence="2">
    <location>
        <begin position="12"/>
        <end position="34"/>
    </location>
</feature>
<dbReference type="RefSeq" id="WP_377390241.1">
    <property type="nucleotide sequence ID" value="NZ_JBHSAN010000021.1"/>
</dbReference>
<feature type="transmembrane region" description="Helical" evidence="2">
    <location>
        <begin position="54"/>
        <end position="76"/>
    </location>
</feature>
<feature type="transmembrane region" description="Helical" evidence="2">
    <location>
        <begin position="83"/>
        <end position="104"/>
    </location>
</feature>
<feature type="transmembrane region" description="Helical" evidence="2">
    <location>
        <begin position="284"/>
        <end position="301"/>
    </location>
</feature>
<feature type="transmembrane region" description="Helical" evidence="2">
    <location>
        <begin position="124"/>
        <end position="143"/>
    </location>
</feature>
<feature type="transmembrane region" description="Helical" evidence="2">
    <location>
        <begin position="150"/>
        <end position="168"/>
    </location>
</feature>
<organism evidence="3 4">
    <name type="scientific">Prauserella oleivorans</name>
    <dbReference type="NCBI Taxonomy" id="1478153"/>
    <lineage>
        <taxon>Bacteria</taxon>
        <taxon>Bacillati</taxon>
        <taxon>Actinomycetota</taxon>
        <taxon>Actinomycetes</taxon>
        <taxon>Pseudonocardiales</taxon>
        <taxon>Pseudonocardiaceae</taxon>
        <taxon>Prauserella</taxon>
    </lineage>
</organism>
<dbReference type="Proteomes" id="UP001597478">
    <property type="component" value="Unassembled WGS sequence"/>
</dbReference>